<dbReference type="Gene3D" id="1.10.510.10">
    <property type="entry name" value="Transferase(Phosphotransferase) domain 1"/>
    <property type="match status" value="1"/>
</dbReference>
<dbReference type="AlphaFoldDB" id="L7IRT5"/>
<feature type="region of interest" description="Disordered" evidence="1">
    <location>
        <begin position="275"/>
        <end position="299"/>
    </location>
</feature>
<dbReference type="EMBL" id="JH794046">
    <property type="protein sequence ID" value="ELQ57995.1"/>
    <property type="molecule type" value="Genomic_DNA"/>
</dbReference>
<dbReference type="Gene3D" id="3.30.420.10">
    <property type="entry name" value="Ribonuclease H-like superfamily/Ribonuclease H"/>
    <property type="match status" value="1"/>
</dbReference>
<name>L7IRT5_PYRO1</name>
<dbReference type="Pfam" id="PF06293">
    <property type="entry name" value="Kdo"/>
    <property type="match status" value="1"/>
</dbReference>
<feature type="region of interest" description="Disordered" evidence="1">
    <location>
        <begin position="69"/>
        <end position="106"/>
    </location>
</feature>
<proteinExistence type="predicted"/>
<dbReference type="SUPFAM" id="SSF56112">
    <property type="entry name" value="Protein kinase-like (PK-like)"/>
    <property type="match status" value="1"/>
</dbReference>
<protein>
    <recommendedName>
        <fullName evidence="3">RNase H type-1 domain-containing protein</fullName>
    </recommendedName>
</protein>
<evidence type="ECO:0000256" key="1">
    <source>
        <dbReference type="SAM" id="MobiDB-lite"/>
    </source>
</evidence>
<feature type="compositionally biased region" description="Polar residues" evidence="1">
    <location>
        <begin position="92"/>
        <end position="106"/>
    </location>
</feature>
<evidence type="ECO:0000313" key="2">
    <source>
        <dbReference type="EMBL" id="ELQ57995.1"/>
    </source>
</evidence>
<organism>
    <name type="scientific">Pyricularia oryzae (strain P131)</name>
    <name type="common">Rice blast fungus</name>
    <name type="synonym">Magnaporthe oryzae</name>
    <dbReference type="NCBI Taxonomy" id="1143193"/>
    <lineage>
        <taxon>Eukaryota</taxon>
        <taxon>Fungi</taxon>
        <taxon>Dikarya</taxon>
        <taxon>Ascomycota</taxon>
        <taxon>Pezizomycotina</taxon>
        <taxon>Sordariomycetes</taxon>
        <taxon>Sordariomycetidae</taxon>
        <taxon>Magnaporthales</taxon>
        <taxon>Pyriculariaceae</taxon>
        <taxon>Pyricularia</taxon>
    </lineage>
</organism>
<dbReference type="InterPro" id="IPR012337">
    <property type="entry name" value="RNaseH-like_sf"/>
</dbReference>
<gene>
    <name evidence="2" type="ORF">OOW_P131scaffold01740g1</name>
</gene>
<sequence>MYRPFEHTATSRAMDCATFAVYHDDDHFDAGNLAEQASETSSQSSGVINLHDPLHPLLVGSFVAAWGGPEEPTAQMHEDEDLPSPWGEHRLSPTSRSQSRELQQTTDIVRAQTPVSFEEEKVGCPGFGYTFGDEVDCGQDGLRPETLHTKTPASEFWVNKTESGYAPQCGDLHPDRILENRHISHWEMQCVLSRRGPGSMTAEQIEYYQQKVDNWWYGMLPVSQAVDDAVAQTSGTKPYKSEFLSASPLLKDKGVNVRIRWCPWHKGIEGNEKADRLADEGAKGPADTDPRTQGATVSGIRSELRKAAREASARCWQARKTHADRTRGLPRLPQPVCSPGRKMQCPWCDNSTAPDHLSTAHTVSNYGKSLDEKQPELASDANHFTTLMIFSPSYHQAELMPVRLAQNPGPPSLSNASQAMQTQFVIDSWTTSTRDNECTIIVRSSGAVFYLQWIPAELEAEPILLADFYKSLKILKTNEHEDDVGDEGYDARRAEAEKLAQPFNEIISALAPDPPMPPITLHQWLNPEWFLLIATADEGKIRPRRDYENPYLPPGEYRQSRLWKSLDLDKWVPNWYLARDVQIISANPGENPLLSPPSKVFVQGDVTCHFKGFERGFPAVFRELRTFRKISDALATGQIPSDMRICRLQGVVCDVDVDTPNQTRITGLLLVYIEPKITPAPSTLMNIARSTNQETRKRWAKELGTTVQTLHKAGIQWGDAKPDNILVDKNDDLWLIDFDGGYTRTWVEDLFQRRTEAMKLFVFFKS</sequence>
<dbReference type="InterPro" id="IPR011009">
    <property type="entry name" value="Kinase-like_dom_sf"/>
</dbReference>
<reference evidence="2" key="1">
    <citation type="journal article" date="2012" name="PLoS Genet.">
        <title>Comparative analysis of the genomes of two field isolates of the rice blast fungus Magnaporthe oryzae.</title>
        <authorList>
            <person name="Xue M."/>
            <person name="Yang J."/>
            <person name="Li Z."/>
            <person name="Hu S."/>
            <person name="Yao N."/>
            <person name="Dean R.A."/>
            <person name="Zhao W."/>
            <person name="Shen M."/>
            <person name="Zhang H."/>
            <person name="Li C."/>
            <person name="Liu L."/>
            <person name="Cao L."/>
            <person name="Xu X."/>
            <person name="Xing Y."/>
            <person name="Hsiang T."/>
            <person name="Zhang Z."/>
            <person name="Xu J.R."/>
            <person name="Peng Y.L."/>
        </authorList>
    </citation>
    <scope>NUCLEOTIDE SEQUENCE [LARGE SCALE GENOMIC DNA]</scope>
    <source>
        <strain evidence="2">P131</strain>
    </source>
</reference>
<accession>L7IRT5</accession>
<dbReference type="SUPFAM" id="SSF53098">
    <property type="entry name" value="Ribonuclease H-like"/>
    <property type="match status" value="1"/>
</dbReference>
<dbReference type="GO" id="GO:0003676">
    <property type="term" value="F:nucleic acid binding"/>
    <property type="evidence" value="ECO:0007669"/>
    <property type="project" value="InterPro"/>
</dbReference>
<feature type="compositionally biased region" description="Basic and acidic residues" evidence="1">
    <location>
        <begin position="275"/>
        <end position="290"/>
    </location>
</feature>
<evidence type="ECO:0008006" key="3">
    <source>
        <dbReference type="Google" id="ProtNLM"/>
    </source>
</evidence>
<dbReference type="InterPro" id="IPR036397">
    <property type="entry name" value="RNaseH_sf"/>
</dbReference>